<sequence>MDLLKLTEKSMAMNPDSWMRHANPISVYSRFTVLPLLTLAIYARTWLGSVAWLFVALVLLWTWLNPRLFSAPKTTDNWASMATFGERVYLNRAKESLIPKHHLLVCRILLILQLVAVPVWGYALIDLRFDWAIFTTAWLMVTKAWFVDRMVWIYMDVKDHNEQYAAWLKTSS</sequence>
<evidence type="ECO:0000256" key="1">
    <source>
        <dbReference type="SAM" id="Phobius"/>
    </source>
</evidence>
<dbReference type="OrthoDB" id="1442233at2"/>
<accession>A0A5C8ZBS5</accession>
<organism evidence="2 3">
    <name type="scientific">Reinekea thalattae</name>
    <dbReference type="NCBI Taxonomy" id="2593301"/>
    <lineage>
        <taxon>Bacteria</taxon>
        <taxon>Pseudomonadati</taxon>
        <taxon>Pseudomonadota</taxon>
        <taxon>Gammaproteobacteria</taxon>
        <taxon>Oceanospirillales</taxon>
        <taxon>Saccharospirillaceae</taxon>
        <taxon>Reinekea</taxon>
    </lineage>
</organism>
<feature type="transmembrane region" description="Helical" evidence="1">
    <location>
        <begin position="46"/>
        <end position="64"/>
    </location>
</feature>
<dbReference type="RefSeq" id="WP_147714019.1">
    <property type="nucleotide sequence ID" value="NZ_VKAD01000001.1"/>
</dbReference>
<keyword evidence="1" id="KW-0472">Membrane</keyword>
<keyword evidence="1" id="KW-1133">Transmembrane helix</keyword>
<gene>
    <name evidence="2" type="ORF">FME95_08815</name>
</gene>
<feature type="transmembrane region" description="Helical" evidence="1">
    <location>
        <begin position="104"/>
        <end position="125"/>
    </location>
</feature>
<dbReference type="AlphaFoldDB" id="A0A5C8ZBS5"/>
<keyword evidence="1" id="KW-0812">Transmembrane</keyword>
<protein>
    <submittedName>
        <fullName evidence="2">Uncharacterized protein</fullName>
    </submittedName>
</protein>
<evidence type="ECO:0000313" key="2">
    <source>
        <dbReference type="EMBL" id="TXR54621.1"/>
    </source>
</evidence>
<dbReference type="Proteomes" id="UP000321764">
    <property type="component" value="Unassembled WGS sequence"/>
</dbReference>
<keyword evidence="3" id="KW-1185">Reference proteome</keyword>
<reference evidence="2 3" key="1">
    <citation type="submission" date="2019-07" db="EMBL/GenBank/DDBJ databases">
        <title>Reinekea sp. strain SSH23 genome sequencing and assembly.</title>
        <authorList>
            <person name="Kim I."/>
        </authorList>
    </citation>
    <scope>NUCLEOTIDE SEQUENCE [LARGE SCALE GENOMIC DNA]</scope>
    <source>
        <strain evidence="2 3">SSH23</strain>
    </source>
</reference>
<comment type="caution">
    <text evidence="2">The sequence shown here is derived from an EMBL/GenBank/DDBJ whole genome shotgun (WGS) entry which is preliminary data.</text>
</comment>
<feature type="transmembrane region" description="Helical" evidence="1">
    <location>
        <begin position="131"/>
        <end position="148"/>
    </location>
</feature>
<dbReference type="Pfam" id="PF20358">
    <property type="entry name" value="DUF6653"/>
    <property type="match status" value="1"/>
</dbReference>
<dbReference type="InterPro" id="IPR046595">
    <property type="entry name" value="DUF6653"/>
</dbReference>
<proteinExistence type="predicted"/>
<dbReference type="EMBL" id="VKAD01000001">
    <property type="protein sequence ID" value="TXR54621.1"/>
    <property type="molecule type" value="Genomic_DNA"/>
</dbReference>
<name>A0A5C8ZBS5_9GAMM</name>
<evidence type="ECO:0000313" key="3">
    <source>
        <dbReference type="Proteomes" id="UP000321764"/>
    </source>
</evidence>